<protein>
    <recommendedName>
        <fullName evidence="4">DUF5671 domain-containing protein</fullName>
    </recommendedName>
</protein>
<accession>A0A1F4X934</accession>
<dbReference type="Proteomes" id="UP000176815">
    <property type="component" value="Unassembled WGS sequence"/>
</dbReference>
<dbReference type="AlphaFoldDB" id="A0A1F4X934"/>
<gene>
    <name evidence="2" type="ORF">A2619_01820</name>
</gene>
<evidence type="ECO:0008006" key="4">
    <source>
        <dbReference type="Google" id="ProtNLM"/>
    </source>
</evidence>
<name>A0A1F4X934_UNCKA</name>
<organism evidence="2 3">
    <name type="scientific">candidate division WWE3 bacterium RIFOXYD1_FULL_39_9</name>
    <dbReference type="NCBI Taxonomy" id="1802649"/>
    <lineage>
        <taxon>Bacteria</taxon>
        <taxon>Katanobacteria</taxon>
    </lineage>
</organism>
<feature type="transmembrane region" description="Helical" evidence="1">
    <location>
        <begin position="53"/>
        <end position="72"/>
    </location>
</feature>
<evidence type="ECO:0000256" key="1">
    <source>
        <dbReference type="SAM" id="Phobius"/>
    </source>
</evidence>
<sequence length="87" mass="10032">MVNLVDLGIKSTIFKNADKYEYYDPGIKENGYDVEQARRIADTEQMRSRQRTASISVAMLVVGLPLYLYHWGTIQKEFRKSKAESKA</sequence>
<keyword evidence="1" id="KW-1133">Transmembrane helix</keyword>
<keyword evidence="1" id="KW-0472">Membrane</keyword>
<evidence type="ECO:0000313" key="3">
    <source>
        <dbReference type="Proteomes" id="UP000176815"/>
    </source>
</evidence>
<dbReference type="EMBL" id="MEWG01000006">
    <property type="protein sequence ID" value="OGC78178.1"/>
    <property type="molecule type" value="Genomic_DNA"/>
</dbReference>
<proteinExistence type="predicted"/>
<evidence type="ECO:0000313" key="2">
    <source>
        <dbReference type="EMBL" id="OGC78178.1"/>
    </source>
</evidence>
<reference evidence="2 3" key="1">
    <citation type="journal article" date="2016" name="Nat. Commun.">
        <title>Thousands of microbial genomes shed light on interconnected biogeochemical processes in an aquifer system.</title>
        <authorList>
            <person name="Anantharaman K."/>
            <person name="Brown C.T."/>
            <person name="Hug L.A."/>
            <person name="Sharon I."/>
            <person name="Castelle C.J."/>
            <person name="Probst A.J."/>
            <person name="Thomas B.C."/>
            <person name="Singh A."/>
            <person name="Wilkins M.J."/>
            <person name="Karaoz U."/>
            <person name="Brodie E.L."/>
            <person name="Williams K.H."/>
            <person name="Hubbard S.S."/>
            <person name="Banfield J.F."/>
        </authorList>
    </citation>
    <scope>NUCLEOTIDE SEQUENCE [LARGE SCALE GENOMIC DNA]</scope>
</reference>
<comment type="caution">
    <text evidence="2">The sequence shown here is derived from an EMBL/GenBank/DDBJ whole genome shotgun (WGS) entry which is preliminary data.</text>
</comment>
<keyword evidence="1" id="KW-0812">Transmembrane</keyword>